<sequence>MEEFNTYAKLQNFFISDDFININEIVDFINENGLLGKQTKSFSTMKLLASIVYSHYELLDQVVQILKSIKKIDINIDFYFSEGISVEVRRRTVMIYVLLCLSGHINFGDIFADLTTKEIAFINPVYISKFHNNSYLNSTYDFSFIQQLSNDEKIKYRNKIHSTHPIVQAILNDDIDVLADIISKSNFDIDCETIPKSLFEINDFLFESIPIEFAAFLGSTKCFKYLLLNSKYIDYDKLFKYAIAGGNCEIIHTVEEKCEIESNHNYLLDLAILYMRNDIIPYLINNFDIKINVFNYINCIYASNYDALNILKELDDADDKVLCSYKDFLNYFEFMFSVPGIIGLYFGKGWRDDIILAFYKKKRFDVMEYINNLKYTKINDEVNFLNIVFKYREEQLMSDFKNIEKLIRQDLHSYFFYLDFDDDFFGDYDYDDYYFDCYYDYKHSYWYCGNYINGFDVITKRRRERLRKNKKREKISQQENYLKEEKFIHSKKQKNSIKRKIELDKKEYYNDK</sequence>
<gene>
    <name evidence="2" type="ORF">M9Y10_030755</name>
</gene>
<feature type="domain" description="DUF3447" evidence="1">
    <location>
        <begin position="236"/>
        <end position="308"/>
    </location>
</feature>
<dbReference type="Pfam" id="PF11929">
    <property type="entry name" value="DUF3447"/>
    <property type="match status" value="1"/>
</dbReference>
<reference evidence="2 3" key="1">
    <citation type="submission" date="2024-04" db="EMBL/GenBank/DDBJ databases">
        <title>Tritrichomonas musculus Genome.</title>
        <authorList>
            <person name="Alves-Ferreira E."/>
            <person name="Grigg M."/>
            <person name="Lorenzi H."/>
            <person name="Galac M."/>
        </authorList>
    </citation>
    <scope>NUCLEOTIDE SEQUENCE [LARGE SCALE GENOMIC DNA]</scope>
    <source>
        <strain evidence="2 3">EAF2021</strain>
    </source>
</reference>
<dbReference type="PANTHER" id="PTHR24159:SF5">
    <property type="entry name" value="ANK_REP_REGION DOMAIN-CONTAINING PROTEIN"/>
    <property type="match status" value="1"/>
</dbReference>
<dbReference type="PANTHER" id="PTHR24159">
    <property type="match status" value="1"/>
</dbReference>
<dbReference type="Proteomes" id="UP001470230">
    <property type="component" value="Unassembled WGS sequence"/>
</dbReference>
<evidence type="ECO:0000313" key="2">
    <source>
        <dbReference type="EMBL" id="KAK8840546.1"/>
    </source>
</evidence>
<protein>
    <recommendedName>
        <fullName evidence="1">DUF3447 domain-containing protein</fullName>
    </recommendedName>
</protein>
<name>A0ABR2H3Y0_9EUKA</name>
<proteinExistence type="predicted"/>
<comment type="caution">
    <text evidence="2">The sequence shown here is derived from an EMBL/GenBank/DDBJ whole genome shotgun (WGS) entry which is preliminary data.</text>
</comment>
<evidence type="ECO:0000313" key="3">
    <source>
        <dbReference type="Proteomes" id="UP001470230"/>
    </source>
</evidence>
<keyword evidence="3" id="KW-1185">Reference proteome</keyword>
<dbReference type="SUPFAM" id="SSF48403">
    <property type="entry name" value="Ankyrin repeat"/>
    <property type="match status" value="1"/>
</dbReference>
<organism evidence="2 3">
    <name type="scientific">Tritrichomonas musculus</name>
    <dbReference type="NCBI Taxonomy" id="1915356"/>
    <lineage>
        <taxon>Eukaryota</taxon>
        <taxon>Metamonada</taxon>
        <taxon>Parabasalia</taxon>
        <taxon>Tritrichomonadida</taxon>
        <taxon>Tritrichomonadidae</taxon>
        <taxon>Tritrichomonas</taxon>
    </lineage>
</organism>
<dbReference type="EMBL" id="JAPFFF010000045">
    <property type="protein sequence ID" value="KAK8840546.1"/>
    <property type="molecule type" value="Genomic_DNA"/>
</dbReference>
<evidence type="ECO:0000259" key="1">
    <source>
        <dbReference type="Pfam" id="PF11929"/>
    </source>
</evidence>
<dbReference type="InterPro" id="IPR020683">
    <property type="entry name" value="DUF3447"/>
</dbReference>
<accession>A0ABR2H3Y0</accession>
<dbReference type="InterPro" id="IPR036770">
    <property type="entry name" value="Ankyrin_rpt-contain_sf"/>
</dbReference>